<dbReference type="PANTHER" id="PTHR30015:SF7">
    <property type="entry name" value="TYPE IV METHYL-DIRECTED RESTRICTION ENZYME ECOKMRR"/>
    <property type="match status" value="1"/>
</dbReference>
<dbReference type="RefSeq" id="WP_147066939.1">
    <property type="nucleotide sequence ID" value="NZ_BAABDN010000002.1"/>
</dbReference>
<dbReference type="InterPro" id="IPR052906">
    <property type="entry name" value="Type_IV_Methyl-Rstrct_Enzyme"/>
</dbReference>
<dbReference type="InterPro" id="IPR011335">
    <property type="entry name" value="Restrct_endonuc-II-like"/>
</dbReference>
<dbReference type="GO" id="GO:0015666">
    <property type="term" value="F:restriction endodeoxyribonuclease activity"/>
    <property type="evidence" value="ECO:0007669"/>
    <property type="project" value="TreeGrafter"/>
</dbReference>
<name>A0A512T4Q2_9MICO</name>
<organism evidence="3 4">
    <name type="scientific">Knoellia locipacati</name>
    <dbReference type="NCBI Taxonomy" id="882824"/>
    <lineage>
        <taxon>Bacteria</taxon>
        <taxon>Bacillati</taxon>
        <taxon>Actinomycetota</taxon>
        <taxon>Actinomycetes</taxon>
        <taxon>Micrococcales</taxon>
        <taxon>Intrasporangiaceae</taxon>
        <taxon>Knoellia</taxon>
    </lineage>
</organism>
<dbReference type="InterPro" id="IPR007560">
    <property type="entry name" value="Restrct_endonuc_IV_Mrr"/>
</dbReference>
<dbReference type="GO" id="GO:0003677">
    <property type="term" value="F:DNA binding"/>
    <property type="evidence" value="ECO:0007669"/>
    <property type="project" value="InterPro"/>
</dbReference>
<gene>
    <name evidence="3" type="primary">mrr</name>
    <name evidence="3" type="ORF">KLO01_31900</name>
</gene>
<dbReference type="EMBL" id="BKBA01000012">
    <property type="protein sequence ID" value="GEQ15143.1"/>
    <property type="molecule type" value="Genomic_DNA"/>
</dbReference>
<protein>
    <submittedName>
        <fullName evidence="3">Restriction system protein mrr</fullName>
    </submittedName>
</protein>
<reference evidence="3 4" key="1">
    <citation type="submission" date="2019-07" db="EMBL/GenBank/DDBJ databases">
        <title>Whole genome shotgun sequence of Knoellia locipacati NBRC 109775.</title>
        <authorList>
            <person name="Hosoyama A."/>
            <person name="Uohara A."/>
            <person name="Ohji S."/>
            <person name="Ichikawa N."/>
        </authorList>
    </citation>
    <scope>NUCLEOTIDE SEQUENCE [LARGE SCALE GENOMIC DNA]</scope>
    <source>
        <strain evidence="3 4">NBRC 109775</strain>
    </source>
</reference>
<proteinExistence type="predicted"/>
<dbReference type="InterPro" id="IPR025745">
    <property type="entry name" value="Mrr-like_N_dom"/>
</dbReference>
<evidence type="ECO:0000313" key="4">
    <source>
        <dbReference type="Proteomes" id="UP000321793"/>
    </source>
</evidence>
<dbReference type="Pfam" id="PF14338">
    <property type="entry name" value="Mrr_N"/>
    <property type="match status" value="1"/>
</dbReference>
<dbReference type="InterPro" id="IPR011856">
    <property type="entry name" value="tRNA_endonuc-like_dom_sf"/>
</dbReference>
<dbReference type="PANTHER" id="PTHR30015">
    <property type="entry name" value="MRR RESTRICTION SYSTEM PROTEIN"/>
    <property type="match status" value="1"/>
</dbReference>
<evidence type="ECO:0000313" key="3">
    <source>
        <dbReference type="EMBL" id="GEQ15143.1"/>
    </source>
</evidence>
<dbReference type="GO" id="GO:0009307">
    <property type="term" value="P:DNA restriction-modification system"/>
    <property type="evidence" value="ECO:0007669"/>
    <property type="project" value="InterPro"/>
</dbReference>
<dbReference type="Pfam" id="PF04471">
    <property type="entry name" value="Mrr_cat"/>
    <property type="match status" value="1"/>
</dbReference>
<feature type="domain" description="Restriction endonuclease type IV Mrr" evidence="1">
    <location>
        <begin position="160"/>
        <end position="278"/>
    </location>
</feature>
<dbReference type="AlphaFoldDB" id="A0A512T4Q2"/>
<dbReference type="Gene3D" id="3.40.1350.10">
    <property type="match status" value="1"/>
</dbReference>
<accession>A0A512T4Q2</accession>
<comment type="caution">
    <text evidence="3">The sequence shown here is derived from an EMBL/GenBank/DDBJ whole genome shotgun (WGS) entry which is preliminary data.</text>
</comment>
<keyword evidence="4" id="KW-1185">Reference proteome</keyword>
<feature type="domain" description="Restriction system protein Mrr-like N-terminal" evidence="2">
    <location>
        <begin position="6"/>
        <end position="91"/>
    </location>
</feature>
<evidence type="ECO:0000259" key="2">
    <source>
        <dbReference type="Pfam" id="PF14338"/>
    </source>
</evidence>
<dbReference type="Proteomes" id="UP000321793">
    <property type="component" value="Unassembled WGS sequence"/>
</dbReference>
<dbReference type="SUPFAM" id="SSF52980">
    <property type="entry name" value="Restriction endonuclease-like"/>
    <property type="match status" value="1"/>
</dbReference>
<dbReference type="OrthoDB" id="9803736at2"/>
<evidence type="ECO:0000259" key="1">
    <source>
        <dbReference type="Pfam" id="PF04471"/>
    </source>
</evidence>
<sequence>MTIPDFQTLMRPVLASLADGAVRRSREVKDAMADEFGLTDAERAELLPSGRQRTIDNRVGWALTYLTQAGLATRPSRGLVALTDEGRAALSANPDRVDMKTLEGYPAYLEFRDRTREKAAAVATAGITEAPTATPTDLVERAVATNRAAVEGEVIRAALALSPTGFEELVVRLLAAMGYGQAGSVERTSATGDAGVDGIISQDPLGLDRIYVQAKRYAVDQAIDRPKIHTFAGALLGKQGDRGVFITTSKFTSGARQEAEKINARIELIDGIRLAELLVQYGVGVQTEQVATLVRLDEDFFEGL</sequence>